<accession>A0ACC2WF49</accession>
<proteinExistence type="predicted"/>
<name>A0ACC2WF49_9TREE</name>
<sequence length="159" mass="17325">MNSARQQGLKSKPVCRGSELVKYIKAGILKCAETQRTIGEPNDISGTTETSVDQSRVCPEFLSEVVANIYPCCKQREDSFLFSGLTHAGRSWAKERDSRKNVEYISPYASILLEGPAGGSWRSEFDCLPSEASDDAFDLGGVIDPGLADGIWSLFPDLA</sequence>
<comment type="caution">
    <text evidence="1">The sequence shown here is derived from an EMBL/GenBank/DDBJ whole genome shotgun (WGS) entry which is preliminary data.</text>
</comment>
<keyword evidence="2" id="KW-1185">Reference proteome</keyword>
<dbReference type="EMBL" id="JASBWS010000026">
    <property type="protein sequence ID" value="KAJ9110046.1"/>
    <property type="molecule type" value="Genomic_DNA"/>
</dbReference>
<dbReference type="Proteomes" id="UP001230649">
    <property type="component" value="Unassembled WGS sequence"/>
</dbReference>
<organism evidence="1 2">
    <name type="scientific">Naganishia adeliensis</name>
    <dbReference type="NCBI Taxonomy" id="92952"/>
    <lineage>
        <taxon>Eukaryota</taxon>
        <taxon>Fungi</taxon>
        <taxon>Dikarya</taxon>
        <taxon>Basidiomycota</taxon>
        <taxon>Agaricomycotina</taxon>
        <taxon>Tremellomycetes</taxon>
        <taxon>Filobasidiales</taxon>
        <taxon>Filobasidiaceae</taxon>
        <taxon>Naganishia</taxon>
    </lineage>
</organism>
<reference evidence="1" key="1">
    <citation type="submission" date="2023-04" db="EMBL/GenBank/DDBJ databases">
        <title>Draft Genome sequencing of Naganishia species isolated from polar environments using Oxford Nanopore Technology.</title>
        <authorList>
            <person name="Leo P."/>
            <person name="Venkateswaran K."/>
        </authorList>
    </citation>
    <scope>NUCLEOTIDE SEQUENCE</scope>
    <source>
        <strain evidence="1">MNA-CCFEE 5262</strain>
    </source>
</reference>
<evidence type="ECO:0000313" key="2">
    <source>
        <dbReference type="Proteomes" id="UP001230649"/>
    </source>
</evidence>
<evidence type="ECO:0000313" key="1">
    <source>
        <dbReference type="EMBL" id="KAJ9110046.1"/>
    </source>
</evidence>
<protein>
    <submittedName>
        <fullName evidence="1">Uncharacterized protein</fullName>
    </submittedName>
</protein>
<gene>
    <name evidence="1" type="ORF">QFC20_003120</name>
</gene>